<comment type="caution">
    <text evidence="1">The sequence shown here is derived from an EMBL/GenBank/DDBJ whole genome shotgun (WGS) entry which is preliminary data.</text>
</comment>
<organism evidence="1 2">
    <name type="scientific">Desulforamulus hydrothermalis Lam5 = DSM 18033</name>
    <dbReference type="NCBI Taxonomy" id="1121428"/>
    <lineage>
        <taxon>Bacteria</taxon>
        <taxon>Bacillati</taxon>
        <taxon>Bacillota</taxon>
        <taxon>Clostridia</taxon>
        <taxon>Eubacteriales</taxon>
        <taxon>Peptococcaceae</taxon>
        <taxon>Desulforamulus</taxon>
    </lineage>
</organism>
<proteinExistence type="predicted"/>
<dbReference type="STRING" id="1121428.DESHY_60136"/>
<dbReference type="InterPro" id="IPR010894">
    <property type="entry name" value="SpoVAD"/>
</dbReference>
<accession>K8E0A6</accession>
<dbReference type="EMBL" id="CAOS01000013">
    <property type="protein sequence ID" value="CCO08964.1"/>
    <property type="molecule type" value="Genomic_DNA"/>
</dbReference>
<dbReference type="GO" id="GO:0016746">
    <property type="term" value="F:acyltransferase activity"/>
    <property type="evidence" value="ECO:0007669"/>
    <property type="project" value="InterPro"/>
</dbReference>
<dbReference type="Gene3D" id="3.40.47.40">
    <property type="entry name" value="Stage V sporulation protein AD"/>
    <property type="match status" value="1"/>
</dbReference>
<reference evidence="1 2" key="1">
    <citation type="journal article" date="2013" name="Genome Announc.">
        <title>Genome Sequence of the Sulfate-Reducing Bacterium Desulfotomaculum hydrothermale Lam5(T).</title>
        <authorList>
            <person name="Amin O."/>
            <person name="Fardeau M.L."/>
            <person name="Valette O."/>
            <person name="Hirschler-Rea A."/>
            <person name="Barbe V."/>
            <person name="Medigue C."/>
            <person name="Vacherie B."/>
            <person name="Ollivier B."/>
            <person name="Bertin P.N."/>
            <person name="Dolla A."/>
        </authorList>
    </citation>
    <scope>NUCLEOTIDE SEQUENCE [LARGE SCALE GENOMIC DNA]</scope>
    <source>
        <strain evidence="2">Lam5 / DSM 18033</strain>
    </source>
</reference>
<dbReference type="InterPro" id="IPR038369">
    <property type="entry name" value="SpoVAD_sf"/>
</dbReference>
<dbReference type="PIRSF" id="PIRSF011570">
    <property type="entry name" value="SpoVAD"/>
    <property type="match status" value="1"/>
</dbReference>
<dbReference type="Pfam" id="PF07451">
    <property type="entry name" value="SpoVAD"/>
    <property type="match status" value="1"/>
</dbReference>
<evidence type="ECO:0000313" key="1">
    <source>
        <dbReference type="EMBL" id="CCO08964.1"/>
    </source>
</evidence>
<keyword evidence="2" id="KW-1185">Reference proteome</keyword>
<dbReference type="Proteomes" id="UP000009315">
    <property type="component" value="Unassembled WGS sequence"/>
</dbReference>
<dbReference type="InterPro" id="IPR016039">
    <property type="entry name" value="Thiolase-like"/>
</dbReference>
<dbReference type="eggNOG" id="COG0332">
    <property type="taxonomic scope" value="Bacteria"/>
</dbReference>
<name>K8E0A6_9FIRM</name>
<dbReference type="SUPFAM" id="SSF53901">
    <property type="entry name" value="Thiolase-like"/>
    <property type="match status" value="1"/>
</dbReference>
<dbReference type="AlphaFoldDB" id="K8E0A6"/>
<protein>
    <submittedName>
        <fullName evidence="1">Stage V sporulation protein AD</fullName>
    </submittedName>
</protein>
<dbReference type="RefSeq" id="WP_008412673.1">
    <property type="nucleotide sequence ID" value="NZ_CAOS01000013.1"/>
</dbReference>
<dbReference type="NCBIfam" id="TIGR02845">
    <property type="entry name" value="spore_V_AD"/>
    <property type="match status" value="1"/>
</dbReference>
<gene>
    <name evidence="1" type="primary">spoVAD</name>
    <name evidence="1" type="ORF">DESHY_60136</name>
</gene>
<sequence length="327" mass="34689">MQTVAFCNPPVILAAACIVGPREGEGPLQGFFDKVLDDMYYGEKTWEKAEQKILEETMRLALQKTSLKTEDIDFMLAGDLTNQIIAANFTARNLAIPFLGLYGACATMYEGLVLGSVLIDGGFARYVLVGASSHYATAERQFRFPTEQGVQKPLSAQQTVTGAGAVVLAARGQGPRITHATVGKVMDFGTGDASDMGAAMAPAAAATLLQHCQDTGRRPDAYDLIVTGDLGLYGRELVIKLLEQREIKLLDNYQDCGVLIFNRDTYAGGSGCACSAVVTCGYILNRINQGEIKNFLGIGTGALLSTCSCLQGESIPGIGHAVAIEAG</sequence>
<dbReference type="NCBIfam" id="NF006160">
    <property type="entry name" value="PRK08304.1"/>
    <property type="match status" value="1"/>
</dbReference>
<evidence type="ECO:0000313" key="2">
    <source>
        <dbReference type="Proteomes" id="UP000009315"/>
    </source>
</evidence>